<evidence type="ECO:0000256" key="1">
    <source>
        <dbReference type="ARBA" id="ARBA00023235"/>
    </source>
</evidence>
<dbReference type="Proteomes" id="UP001596157">
    <property type="component" value="Unassembled WGS sequence"/>
</dbReference>
<dbReference type="PANTHER" id="PTHR43174">
    <property type="entry name" value="UDP-N-ACETYLGLUCOSAMINE 2-EPIMERASE"/>
    <property type="match status" value="1"/>
</dbReference>
<keyword evidence="8" id="KW-1185">Reference proteome</keyword>
<evidence type="ECO:0000256" key="4">
    <source>
        <dbReference type="RuleBase" id="RU003513"/>
    </source>
</evidence>
<sequence length="408" mass="42849">MTPEVLVLVGTRAEAVKVAPVVLASPPAIRAVVVHSGQHGRTALDALAAFDLRPAESLSLHRVGGQADLVAGMLPGLDALIARRRPAAVLVQGDTTTALAGALASHWRGVPLVHLEAGLRSGSMRSPFPEEANRRIIARLATLHLAPTARAADALGAEGVPGGDIAVTGNTVVDAVAHLTARDLPASDPELAAAERTIAALGHRLMLVTAHRRENWGEPLKRIFQSIAALTAEHPDVHVLLPTHPNPSVAAQARVELSGRERVTLTEPLNYPDLLRALRVSALVLTDSGGLQEEAPSFRVPVLVLRDRTERPEAVEAGRAWLVGTESTAITAAGRRLLAERPVLPPGNPFGDGRAAPRVVAAILRSLERSGPQQRPEEPFAEGDGLDLAEDGAGEVRIDGEERVGGGL</sequence>
<comment type="similarity">
    <text evidence="2 4">Belongs to the UDP-N-acetylglucosamine 2-epimerase family.</text>
</comment>
<evidence type="ECO:0000313" key="8">
    <source>
        <dbReference type="Proteomes" id="UP001596157"/>
    </source>
</evidence>
<name>A0ABW0EM71_9PSEU</name>
<comment type="caution">
    <text evidence="7">The sequence shown here is derived from an EMBL/GenBank/DDBJ whole genome shotgun (WGS) entry which is preliminary data.</text>
</comment>
<dbReference type="InterPro" id="IPR003331">
    <property type="entry name" value="UDP_GlcNAc_Epimerase_2_dom"/>
</dbReference>
<dbReference type="RefSeq" id="WP_378248349.1">
    <property type="nucleotide sequence ID" value="NZ_JBHSKF010000006.1"/>
</dbReference>
<feature type="compositionally biased region" description="Acidic residues" evidence="5">
    <location>
        <begin position="379"/>
        <end position="393"/>
    </location>
</feature>
<evidence type="ECO:0000256" key="2">
    <source>
        <dbReference type="ARBA" id="ARBA00038209"/>
    </source>
</evidence>
<dbReference type="NCBIfam" id="TIGR00236">
    <property type="entry name" value="wecB"/>
    <property type="match status" value="1"/>
</dbReference>
<dbReference type="PANTHER" id="PTHR43174:SF2">
    <property type="entry name" value="UDP-N-ACETYLGLUCOSAMINE 2-EPIMERASE"/>
    <property type="match status" value="1"/>
</dbReference>
<dbReference type="Pfam" id="PF02350">
    <property type="entry name" value="Epimerase_2"/>
    <property type="match status" value="1"/>
</dbReference>
<evidence type="ECO:0000313" key="7">
    <source>
        <dbReference type="EMBL" id="MFC5288503.1"/>
    </source>
</evidence>
<dbReference type="EC" id="5.1.3.14" evidence="3"/>
<accession>A0ABW0EM71</accession>
<reference evidence="8" key="1">
    <citation type="journal article" date="2019" name="Int. J. Syst. Evol. Microbiol.">
        <title>The Global Catalogue of Microorganisms (GCM) 10K type strain sequencing project: providing services to taxonomists for standard genome sequencing and annotation.</title>
        <authorList>
            <consortium name="The Broad Institute Genomics Platform"/>
            <consortium name="The Broad Institute Genome Sequencing Center for Infectious Disease"/>
            <person name="Wu L."/>
            <person name="Ma J."/>
        </authorList>
    </citation>
    <scope>NUCLEOTIDE SEQUENCE [LARGE SCALE GENOMIC DNA]</scope>
    <source>
        <strain evidence="8">CCUG 59778</strain>
    </source>
</reference>
<evidence type="ECO:0000256" key="3">
    <source>
        <dbReference type="ARBA" id="ARBA00038858"/>
    </source>
</evidence>
<organism evidence="7 8">
    <name type="scientific">Actinokineospora guangxiensis</name>
    <dbReference type="NCBI Taxonomy" id="1490288"/>
    <lineage>
        <taxon>Bacteria</taxon>
        <taxon>Bacillati</taxon>
        <taxon>Actinomycetota</taxon>
        <taxon>Actinomycetes</taxon>
        <taxon>Pseudonocardiales</taxon>
        <taxon>Pseudonocardiaceae</taxon>
        <taxon>Actinokineospora</taxon>
    </lineage>
</organism>
<dbReference type="Gene3D" id="3.40.50.2000">
    <property type="entry name" value="Glycogen Phosphorylase B"/>
    <property type="match status" value="2"/>
</dbReference>
<dbReference type="GO" id="GO:0008761">
    <property type="term" value="F:UDP-N-acetylglucosamine 2-epimerase activity"/>
    <property type="evidence" value="ECO:0007669"/>
    <property type="project" value="UniProtKB-EC"/>
</dbReference>
<evidence type="ECO:0000256" key="5">
    <source>
        <dbReference type="SAM" id="MobiDB-lite"/>
    </source>
</evidence>
<gene>
    <name evidence="7" type="primary">wecB</name>
    <name evidence="7" type="ORF">ACFPM7_15690</name>
</gene>
<feature type="compositionally biased region" description="Basic and acidic residues" evidence="5">
    <location>
        <begin position="394"/>
        <end position="408"/>
    </location>
</feature>
<evidence type="ECO:0000259" key="6">
    <source>
        <dbReference type="Pfam" id="PF02350"/>
    </source>
</evidence>
<keyword evidence="1 4" id="KW-0413">Isomerase</keyword>
<dbReference type="SUPFAM" id="SSF53756">
    <property type="entry name" value="UDP-Glycosyltransferase/glycogen phosphorylase"/>
    <property type="match status" value="1"/>
</dbReference>
<dbReference type="CDD" id="cd03786">
    <property type="entry name" value="GTB_UDP-GlcNAc_2-Epimerase"/>
    <property type="match status" value="1"/>
</dbReference>
<feature type="domain" description="UDP-N-acetylglucosamine 2-epimerase" evidence="6">
    <location>
        <begin position="27"/>
        <end position="363"/>
    </location>
</feature>
<proteinExistence type="inferred from homology"/>
<dbReference type="EMBL" id="JBHSKF010000006">
    <property type="protein sequence ID" value="MFC5288503.1"/>
    <property type="molecule type" value="Genomic_DNA"/>
</dbReference>
<protein>
    <recommendedName>
        <fullName evidence="3">UDP-N-acetylglucosamine 2-epimerase (non-hydrolyzing)</fullName>
        <ecNumber evidence="3">5.1.3.14</ecNumber>
    </recommendedName>
</protein>
<feature type="region of interest" description="Disordered" evidence="5">
    <location>
        <begin position="368"/>
        <end position="408"/>
    </location>
</feature>
<dbReference type="InterPro" id="IPR029767">
    <property type="entry name" value="WecB-like"/>
</dbReference>